<dbReference type="EMBL" id="UOER01000136">
    <property type="protein sequence ID" value="VAW22411.1"/>
    <property type="molecule type" value="Genomic_DNA"/>
</dbReference>
<protein>
    <recommendedName>
        <fullName evidence="2">DUF1572 domain-containing protein</fullName>
    </recommendedName>
</protein>
<organism evidence="1">
    <name type="scientific">hydrothermal vent metagenome</name>
    <dbReference type="NCBI Taxonomy" id="652676"/>
    <lineage>
        <taxon>unclassified sequences</taxon>
        <taxon>metagenomes</taxon>
        <taxon>ecological metagenomes</taxon>
    </lineage>
</organism>
<dbReference type="SUPFAM" id="SSF109854">
    <property type="entry name" value="DinB/YfiT-like putative metalloenzymes"/>
    <property type="match status" value="1"/>
</dbReference>
<evidence type="ECO:0000313" key="1">
    <source>
        <dbReference type="EMBL" id="VAW22411.1"/>
    </source>
</evidence>
<gene>
    <name evidence="1" type="ORF">MNBD_BACTEROID04-165</name>
</gene>
<sequence>MTKPHEKINILNAKRFKEVLLNGDWVAATNFKNQLSDLTWKQATTKIGTLNTIAMLTYHINYYIAGILNVFEGGSLNIRDKYSFNLPKIKSQKDWEILLDKMWNNAEKFANLLELMPNKKLKEVFVNEKYGSYQRNIDAMIEHSYYHLGQISLIKKMLLEKNEN</sequence>
<reference evidence="1" key="1">
    <citation type="submission" date="2018-06" db="EMBL/GenBank/DDBJ databases">
        <authorList>
            <person name="Zhirakovskaya E."/>
        </authorList>
    </citation>
    <scope>NUCLEOTIDE SEQUENCE</scope>
</reference>
<proteinExistence type="predicted"/>
<accession>A0A3B0TUT2</accession>
<dbReference type="AlphaFoldDB" id="A0A3B0TUT2"/>
<dbReference type="Gene3D" id="1.20.120.450">
    <property type="entry name" value="dinb family like domain"/>
    <property type="match status" value="1"/>
</dbReference>
<dbReference type="InterPro" id="IPR034660">
    <property type="entry name" value="DinB/YfiT-like"/>
</dbReference>
<name>A0A3B0TUT2_9ZZZZ</name>
<evidence type="ECO:0008006" key="2">
    <source>
        <dbReference type="Google" id="ProtNLM"/>
    </source>
</evidence>